<name>A0ABN5GKQ3_9RHOB</name>
<reference evidence="1 2" key="1">
    <citation type="journal article" date="2017" name="Genome Biol. Evol.">
        <title>Trajectories and Drivers of Genome Evolution in Surface-Associated Marine Phaeobacter.</title>
        <authorList>
            <person name="Freese H.M."/>
            <person name="Sikorski J."/>
            <person name="Bunk B."/>
            <person name="Scheuner C."/>
            <person name="Meier-Kolthoff J.P."/>
            <person name="Sproer C."/>
            <person name="Gram L."/>
            <person name="Overmann J."/>
        </authorList>
    </citation>
    <scope>NUCLEOTIDE SEQUENCE [LARGE SCALE GENOMIC DNA]</scope>
    <source>
        <strain evidence="1 2">P66</strain>
    </source>
</reference>
<accession>A0ABN5GKQ3</accession>
<organism evidence="1 2">
    <name type="scientific">Phaeobacter inhibens</name>
    <dbReference type="NCBI Taxonomy" id="221822"/>
    <lineage>
        <taxon>Bacteria</taxon>
        <taxon>Pseudomonadati</taxon>
        <taxon>Pseudomonadota</taxon>
        <taxon>Alphaproteobacteria</taxon>
        <taxon>Rhodobacterales</taxon>
        <taxon>Roseobacteraceae</taxon>
        <taxon>Phaeobacter</taxon>
    </lineage>
</organism>
<dbReference type="Proteomes" id="UP000236536">
    <property type="component" value="Chromosome"/>
</dbReference>
<evidence type="ECO:0000313" key="1">
    <source>
        <dbReference type="EMBL" id="AUQ94031.1"/>
    </source>
</evidence>
<protein>
    <submittedName>
        <fullName evidence="1">Uncharacterized protein</fullName>
    </submittedName>
</protein>
<dbReference type="EMBL" id="CP010705">
    <property type="protein sequence ID" value="AUQ94031.1"/>
    <property type="molecule type" value="Genomic_DNA"/>
</dbReference>
<keyword evidence="2" id="KW-1185">Reference proteome</keyword>
<evidence type="ECO:0000313" key="2">
    <source>
        <dbReference type="Proteomes" id="UP000236536"/>
    </source>
</evidence>
<reference evidence="1 2" key="2">
    <citation type="journal article" date="2017" name="Int. J. Syst. Evol. Microbiol.">
        <title>Adaptation of Surface-Associated Bacteria to the Open Ocean: A Genomically Distinct Subpopulation of Phaeobacter gallaeciensis Colonizes Pacific Mesozooplankton.</title>
        <authorList>
            <person name="Freese H.M."/>
            <person name="Methner A."/>
            <person name="Overmann J."/>
        </authorList>
    </citation>
    <scope>NUCLEOTIDE SEQUENCE [LARGE SCALE GENOMIC DNA]</scope>
    <source>
        <strain evidence="1 2">P66</strain>
    </source>
</reference>
<dbReference type="RefSeq" id="WP_014875119.1">
    <property type="nucleotide sequence ID" value="NZ_CBCSDS010000009.1"/>
</dbReference>
<proteinExistence type="predicted"/>
<sequence length="140" mass="16173">MSTALPDYYFRVRDNGAFVFRIDSENRQRRLEMDQIAVVKLRNGEIRPHGDRSLSPEDLSAIRDWMAQRSRTLAARDMDDIHRAIDHLNLTAHWAQSKASDEQLDEITDQMLLAMHDLRSVLVRKKADRLLKAAKDSDAS</sequence>
<gene>
    <name evidence="1" type="ORF">PhaeoP66_01232</name>
</gene>